<reference evidence="1" key="3">
    <citation type="submission" date="2025-08" db="UniProtKB">
        <authorList>
            <consortium name="Ensembl"/>
        </authorList>
    </citation>
    <scope>IDENTIFICATION</scope>
</reference>
<proteinExistence type="predicted"/>
<reference evidence="1" key="4">
    <citation type="submission" date="2025-09" db="UniProtKB">
        <authorList>
            <consortium name="Ensembl"/>
        </authorList>
    </citation>
    <scope>IDENTIFICATION</scope>
</reference>
<sequence>MRNYKQALAIAKKCLDYIEKLQLALEESEQDLLNREKLSQWSGSSSNPKKGTYLNVMLRSHDRTKLQIDELMNAVTSTNFEVHQIIERFELGKTARNRRSLDEITMEVSVAYSRWKQLWQQYRDSMEAEQVSAWFGHEYKTHTDKLVKFQERLCNLDVRITHCKNSGEARHFQNEAETLLADVKVAQNLWSVFTKSCNERLTTASPKYEEIIRAMEKITKEMSSAERRAGNAASSS</sequence>
<dbReference type="HOGENOM" id="CLU_1177701_0_0_1"/>
<reference evidence="1" key="2">
    <citation type="journal article" date="2008" name="Genome Biol.">
        <title>Improved genome assembly and evidence-based global gene model set for the chordate Ciona intestinalis: new insight into intron and operon populations.</title>
        <authorList>
            <person name="Satou Y."/>
            <person name="Mineta K."/>
            <person name="Ogasawara M."/>
            <person name="Sasakura Y."/>
            <person name="Shoguchi E."/>
            <person name="Ueno K."/>
            <person name="Yamada L."/>
            <person name="Matsumoto J."/>
            <person name="Wasserscheid J."/>
            <person name="Dewar K."/>
            <person name="Wiley G.B."/>
            <person name="Macmil S.L."/>
            <person name="Roe B.A."/>
            <person name="Zeller R.W."/>
            <person name="Hastings K.E."/>
            <person name="Lemaire P."/>
            <person name="Lindquist E."/>
            <person name="Endo T."/>
            <person name="Hotta K."/>
            <person name="Inaba K."/>
        </authorList>
    </citation>
    <scope>NUCLEOTIDE SEQUENCE [LARGE SCALE GENOMIC DNA]</scope>
    <source>
        <strain evidence="1">wild type</strain>
    </source>
</reference>
<protein>
    <submittedName>
        <fullName evidence="1">Uncharacterized protein</fullName>
    </submittedName>
</protein>
<dbReference type="EMBL" id="EAAA01003011">
    <property type="status" value="NOT_ANNOTATED_CDS"/>
    <property type="molecule type" value="Genomic_DNA"/>
</dbReference>
<evidence type="ECO:0000313" key="2">
    <source>
        <dbReference type="Proteomes" id="UP000008144"/>
    </source>
</evidence>
<dbReference type="AlphaFoldDB" id="H2XNF4"/>
<organism evidence="1 2">
    <name type="scientific">Ciona intestinalis</name>
    <name type="common">Transparent sea squirt</name>
    <name type="synonym">Ascidia intestinalis</name>
    <dbReference type="NCBI Taxonomy" id="7719"/>
    <lineage>
        <taxon>Eukaryota</taxon>
        <taxon>Metazoa</taxon>
        <taxon>Chordata</taxon>
        <taxon>Tunicata</taxon>
        <taxon>Ascidiacea</taxon>
        <taxon>Phlebobranchia</taxon>
        <taxon>Cionidae</taxon>
        <taxon>Ciona</taxon>
    </lineage>
</organism>
<dbReference type="Ensembl" id="ENSCINT00000035677.1">
    <property type="protein sequence ID" value="ENSCINP00000031187.1"/>
    <property type="gene ID" value="ENSCING00000017892.1"/>
</dbReference>
<reference evidence="2" key="1">
    <citation type="journal article" date="2002" name="Science">
        <title>The draft genome of Ciona intestinalis: insights into chordate and vertebrate origins.</title>
        <authorList>
            <person name="Dehal P."/>
            <person name="Satou Y."/>
            <person name="Campbell R.K."/>
            <person name="Chapman J."/>
            <person name="Degnan B."/>
            <person name="De Tomaso A."/>
            <person name="Davidson B."/>
            <person name="Di Gregorio A."/>
            <person name="Gelpke M."/>
            <person name="Goodstein D.M."/>
            <person name="Harafuji N."/>
            <person name="Hastings K.E."/>
            <person name="Ho I."/>
            <person name="Hotta K."/>
            <person name="Huang W."/>
            <person name="Kawashima T."/>
            <person name="Lemaire P."/>
            <person name="Martinez D."/>
            <person name="Meinertzhagen I.A."/>
            <person name="Necula S."/>
            <person name="Nonaka M."/>
            <person name="Putnam N."/>
            <person name="Rash S."/>
            <person name="Saiga H."/>
            <person name="Satake M."/>
            <person name="Terry A."/>
            <person name="Yamada L."/>
            <person name="Wang H.G."/>
            <person name="Awazu S."/>
            <person name="Azumi K."/>
            <person name="Boore J."/>
            <person name="Branno M."/>
            <person name="Chin-Bow S."/>
            <person name="DeSantis R."/>
            <person name="Doyle S."/>
            <person name="Francino P."/>
            <person name="Keys D.N."/>
            <person name="Haga S."/>
            <person name="Hayashi H."/>
            <person name="Hino K."/>
            <person name="Imai K.S."/>
            <person name="Inaba K."/>
            <person name="Kano S."/>
            <person name="Kobayashi K."/>
            <person name="Kobayashi M."/>
            <person name="Lee B.I."/>
            <person name="Makabe K.W."/>
            <person name="Manohar C."/>
            <person name="Matassi G."/>
            <person name="Medina M."/>
            <person name="Mochizuki Y."/>
            <person name="Mount S."/>
            <person name="Morishita T."/>
            <person name="Miura S."/>
            <person name="Nakayama A."/>
            <person name="Nishizaka S."/>
            <person name="Nomoto H."/>
            <person name="Ohta F."/>
            <person name="Oishi K."/>
            <person name="Rigoutsos I."/>
            <person name="Sano M."/>
            <person name="Sasaki A."/>
            <person name="Sasakura Y."/>
            <person name="Shoguchi E."/>
            <person name="Shin-i T."/>
            <person name="Spagnuolo A."/>
            <person name="Stainier D."/>
            <person name="Suzuki M.M."/>
            <person name="Tassy O."/>
            <person name="Takatori N."/>
            <person name="Tokuoka M."/>
            <person name="Yagi K."/>
            <person name="Yoshizaki F."/>
            <person name="Wada S."/>
            <person name="Zhang C."/>
            <person name="Hyatt P.D."/>
            <person name="Larimer F."/>
            <person name="Detter C."/>
            <person name="Doggett N."/>
            <person name="Glavina T."/>
            <person name="Hawkins T."/>
            <person name="Richardson P."/>
            <person name="Lucas S."/>
            <person name="Kohara Y."/>
            <person name="Levine M."/>
            <person name="Satoh N."/>
            <person name="Rokhsar D.S."/>
        </authorList>
    </citation>
    <scope>NUCLEOTIDE SEQUENCE [LARGE SCALE GENOMIC DNA]</scope>
</reference>
<evidence type="ECO:0000313" key="1">
    <source>
        <dbReference type="Ensembl" id="ENSCINP00000031187.1"/>
    </source>
</evidence>
<keyword evidence="2" id="KW-1185">Reference proteome</keyword>
<name>H2XNF4_CIOIN</name>
<accession>H2XNF4</accession>
<dbReference type="Proteomes" id="UP000008144">
    <property type="component" value="Chromosome 9"/>
</dbReference>
<dbReference type="InParanoid" id="H2XNF4"/>